<feature type="domain" description="Amidase" evidence="1">
    <location>
        <begin position="27"/>
        <end position="454"/>
    </location>
</feature>
<dbReference type="PANTHER" id="PTHR11895:SF76">
    <property type="entry name" value="INDOLEACETAMIDE HYDROLASE"/>
    <property type="match status" value="1"/>
</dbReference>
<evidence type="ECO:0000259" key="1">
    <source>
        <dbReference type="Pfam" id="PF01425"/>
    </source>
</evidence>
<dbReference type="HOGENOM" id="CLU_009600_0_4_7"/>
<name>W4LAH7_ENTF1</name>
<dbReference type="InterPro" id="IPR020556">
    <property type="entry name" value="Amidase_CS"/>
</dbReference>
<reference evidence="2 3" key="1">
    <citation type="journal article" date="2014" name="Nature">
        <title>An environmental bacterial taxon with a large and distinct metabolic repertoire.</title>
        <authorList>
            <person name="Wilson M.C."/>
            <person name="Mori T."/>
            <person name="Ruckert C."/>
            <person name="Uria A.R."/>
            <person name="Helf M.J."/>
            <person name="Takada K."/>
            <person name="Gernert C."/>
            <person name="Steffens U.A."/>
            <person name="Heycke N."/>
            <person name="Schmitt S."/>
            <person name="Rinke C."/>
            <person name="Helfrich E.J."/>
            <person name="Brachmann A.O."/>
            <person name="Gurgui C."/>
            <person name="Wakimoto T."/>
            <person name="Kracht M."/>
            <person name="Crusemann M."/>
            <person name="Hentschel U."/>
            <person name="Abe I."/>
            <person name="Matsunaga S."/>
            <person name="Kalinowski J."/>
            <person name="Takeyama H."/>
            <person name="Piel J."/>
        </authorList>
    </citation>
    <scope>NUCLEOTIDE SEQUENCE [LARGE SCALE GENOMIC DNA]</scope>
    <source>
        <strain evidence="3">TSY1</strain>
    </source>
</reference>
<dbReference type="EMBL" id="AZHW01000957">
    <property type="protein sequence ID" value="ETW95103.1"/>
    <property type="molecule type" value="Genomic_DNA"/>
</dbReference>
<dbReference type="Gene3D" id="3.90.1300.10">
    <property type="entry name" value="Amidase signature (AS) domain"/>
    <property type="match status" value="1"/>
</dbReference>
<protein>
    <recommendedName>
        <fullName evidence="1">Amidase domain-containing protein</fullName>
    </recommendedName>
</protein>
<dbReference type="Pfam" id="PF01425">
    <property type="entry name" value="Amidase"/>
    <property type="match status" value="1"/>
</dbReference>
<dbReference type="AlphaFoldDB" id="W4LAH7"/>
<evidence type="ECO:0000313" key="2">
    <source>
        <dbReference type="EMBL" id="ETW95103.1"/>
    </source>
</evidence>
<accession>W4LAH7</accession>
<dbReference type="Proteomes" id="UP000019141">
    <property type="component" value="Unassembled WGS sequence"/>
</dbReference>
<sequence>MSATELCWMSATELAAAIQRREVSPVDVMEAILARIEALNPQLNAFLAVDTDRARTAAKASEDAVMRGEAHGSLHGLPVSIKDLEPVAGLRYTAGSKFTENQIADVDGAVTQRVKAAGGIVTGKTNTSHYGHKDMCDNLLGDACRNPWKRDRTSGASSGGAAASVAAGMGPLAHGSDGAGSIRIPAALCGVFGLKPSFGRVPYWPNADIWAARSHNGPITRTVADAALMLRVIAGPEPRDPMTIDQAPDDYVAAVTHPLEALKGLRVVWSEDFGYAPVDPEVRQLTQAAAERFSRDFGCHVEAANPGWDDPRELTATAWHVSYAARIGHLYDERPEWFEPSLVEMIEAGRNTSGLELGKAQVARTVFYQQAFDFLEPYDLLLTPQMPLGAWSVDAGPTTIDGQPTPSMFDRLNFTFPFNLTGHPAASVPCGFTREGLPVALQIVGRWHADTLVLQAAAAFEQAQPWAQHQPPLG</sequence>
<gene>
    <name evidence="2" type="ORF">ETSY1_32050</name>
</gene>
<dbReference type="PANTHER" id="PTHR11895">
    <property type="entry name" value="TRANSAMIDASE"/>
    <property type="match status" value="1"/>
</dbReference>
<comment type="caution">
    <text evidence="2">The sequence shown here is derived from an EMBL/GenBank/DDBJ whole genome shotgun (WGS) entry which is preliminary data.</text>
</comment>
<proteinExistence type="predicted"/>
<dbReference type="InterPro" id="IPR000120">
    <property type="entry name" value="Amidase"/>
</dbReference>
<dbReference type="PROSITE" id="PS00571">
    <property type="entry name" value="AMIDASES"/>
    <property type="match status" value="1"/>
</dbReference>
<dbReference type="InterPro" id="IPR023631">
    <property type="entry name" value="Amidase_dom"/>
</dbReference>
<organism evidence="2 3">
    <name type="scientific">Entotheonella factor</name>
    <dbReference type="NCBI Taxonomy" id="1429438"/>
    <lineage>
        <taxon>Bacteria</taxon>
        <taxon>Pseudomonadati</taxon>
        <taxon>Nitrospinota/Tectimicrobiota group</taxon>
        <taxon>Candidatus Tectimicrobiota</taxon>
        <taxon>Candidatus Entotheonellia</taxon>
        <taxon>Candidatus Entotheonellales</taxon>
        <taxon>Candidatus Entotheonellaceae</taxon>
        <taxon>Candidatus Entotheonella</taxon>
    </lineage>
</organism>
<dbReference type="SUPFAM" id="SSF75304">
    <property type="entry name" value="Amidase signature (AS) enzymes"/>
    <property type="match status" value="1"/>
</dbReference>
<evidence type="ECO:0000313" key="3">
    <source>
        <dbReference type="Proteomes" id="UP000019141"/>
    </source>
</evidence>
<dbReference type="GO" id="GO:0003824">
    <property type="term" value="F:catalytic activity"/>
    <property type="evidence" value="ECO:0007669"/>
    <property type="project" value="InterPro"/>
</dbReference>
<keyword evidence="3" id="KW-1185">Reference proteome</keyword>
<dbReference type="InterPro" id="IPR036928">
    <property type="entry name" value="AS_sf"/>
</dbReference>